<dbReference type="Gene3D" id="3.40.50.670">
    <property type="match status" value="1"/>
</dbReference>
<evidence type="ECO:0000256" key="18">
    <source>
        <dbReference type="ARBA" id="ARBA00053943"/>
    </source>
</evidence>
<dbReference type="GO" id="GO:0006265">
    <property type="term" value="P:DNA topological change"/>
    <property type="evidence" value="ECO:0007669"/>
    <property type="project" value="UniProtKB-UniRule"/>
</dbReference>
<dbReference type="PANTHER" id="PTHR10169">
    <property type="entry name" value="DNA TOPOISOMERASE/GYRASE"/>
    <property type="match status" value="1"/>
</dbReference>
<keyword evidence="10" id="KW-0479">Metal-binding</keyword>
<dbReference type="Pfam" id="PF02518">
    <property type="entry name" value="HATPase_c"/>
    <property type="match status" value="1"/>
</dbReference>
<feature type="compositionally biased region" description="Low complexity" evidence="21">
    <location>
        <begin position="1321"/>
        <end position="1337"/>
    </location>
</feature>
<dbReference type="CDD" id="cd00187">
    <property type="entry name" value="TOP4c"/>
    <property type="match status" value="1"/>
</dbReference>
<dbReference type="CDD" id="cd16930">
    <property type="entry name" value="HATPase_TopII-like"/>
    <property type="match status" value="1"/>
</dbReference>
<dbReference type="Pfam" id="PF00204">
    <property type="entry name" value="DNA_gyraseB"/>
    <property type="match status" value="1"/>
</dbReference>
<dbReference type="VEuPathDB" id="FungiDB:LELG_05716"/>
<dbReference type="CDD" id="cd03365">
    <property type="entry name" value="TOPRIM_TopoIIA"/>
    <property type="match status" value="1"/>
</dbReference>
<evidence type="ECO:0000256" key="1">
    <source>
        <dbReference type="ARBA" id="ARBA00000185"/>
    </source>
</evidence>
<keyword evidence="13" id="KW-0460">Magnesium</keyword>
<feature type="domain" description="Toprim" evidence="22">
    <location>
        <begin position="519"/>
        <end position="635"/>
    </location>
</feature>
<evidence type="ECO:0000313" key="24">
    <source>
        <dbReference type="EMBL" id="EDK47535.1"/>
    </source>
</evidence>
<dbReference type="GO" id="GO:0000019">
    <property type="term" value="P:regulation of mitotic recombination"/>
    <property type="evidence" value="ECO:0007669"/>
    <property type="project" value="EnsemblFungi"/>
</dbReference>
<feature type="active site" description="O-(5'-phospho-DNA)-tyrosine intermediate" evidence="19">
    <location>
        <position position="861"/>
    </location>
</feature>
<dbReference type="OMA" id="TWTQDFK"/>
<dbReference type="InterPro" id="IPR034157">
    <property type="entry name" value="TOPRIM_TopoII"/>
</dbReference>
<dbReference type="Pfam" id="PF00521">
    <property type="entry name" value="DNA_topoisoIV"/>
    <property type="match status" value="1"/>
</dbReference>
<evidence type="ECO:0000256" key="16">
    <source>
        <dbReference type="ARBA" id="ARBA00023235"/>
    </source>
</evidence>
<dbReference type="SMART" id="SM00433">
    <property type="entry name" value="TOP2c"/>
    <property type="match status" value="1"/>
</dbReference>
<keyword evidence="12 20" id="KW-0067">ATP-binding</keyword>
<dbReference type="Pfam" id="PF16898">
    <property type="entry name" value="TOPRIM_C"/>
    <property type="match status" value="1"/>
</dbReference>
<dbReference type="PRINTS" id="PR00418">
    <property type="entry name" value="TPI2FAMILY"/>
</dbReference>
<feature type="region of interest" description="Disordered" evidence="21">
    <location>
        <begin position="1444"/>
        <end position="1492"/>
    </location>
</feature>
<dbReference type="GO" id="GO:0097047">
    <property type="term" value="C:DNA replication termination region"/>
    <property type="evidence" value="ECO:0007669"/>
    <property type="project" value="EnsemblFungi"/>
</dbReference>
<comment type="cofactor">
    <cofactor evidence="2">
        <name>Ca(2+)</name>
        <dbReference type="ChEBI" id="CHEBI:29108"/>
    </cofactor>
</comment>
<accession>A5E7X7</accession>
<keyword evidence="11 20" id="KW-0547">Nucleotide-binding</keyword>
<feature type="region of interest" description="Disordered" evidence="21">
    <location>
        <begin position="1318"/>
        <end position="1426"/>
    </location>
</feature>
<dbReference type="GO" id="GO:0034080">
    <property type="term" value="P:CENP-A containing chromatin assembly"/>
    <property type="evidence" value="ECO:0007669"/>
    <property type="project" value="EnsemblFungi"/>
</dbReference>
<name>A5E7X7_LODEL</name>
<dbReference type="PRINTS" id="PR01158">
    <property type="entry name" value="TOPISMRASEII"/>
</dbReference>
<evidence type="ECO:0000256" key="19">
    <source>
        <dbReference type="PROSITE-ProRule" id="PRU01384"/>
    </source>
</evidence>
<dbReference type="FunFam" id="3.40.50.670:FF:000001">
    <property type="entry name" value="DNA topoisomerase 2"/>
    <property type="match status" value="2"/>
</dbReference>
<comment type="subunit">
    <text evidence="6 20">Homodimer.</text>
</comment>
<dbReference type="InterPro" id="IPR003594">
    <property type="entry name" value="HATPase_dom"/>
</dbReference>
<comment type="cofactor">
    <cofactor evidence="3">
        <name>Mg(2+)</name>
        <dbReference type="ChEBI" id="CHEBI:18420"/>
    </cofactor>
</comment>
<dbReference type="GO" id="GO:0000819">
    <property type="term" value="P:sister chromatid segregation"/>
    <property type="evidence" value="ECO:0007669"/>
    <property type="project" value="TreeGrafter"/>
</dbReference>
<dbReference type="GO" id="GO:0005524">
    <property type="term" value="F:ATP binding"/>
    <property type="evidence" value="ECO:0007669"/>
    <property type="project" value="UniProtKB-UniRule"/>
</dbReference>
<reference evidence="24 25" key="1">
    <citation type="journal article" date="2009" name="Nature">
        <title>Evolution of pathogenicity and sexual reproduction in eight Candida genomes.</title>
        <authorList>
            <person name="Butler G."/>
            <person name="Rasmussen M.D."/>
            <person name="Lin M.F."/>
            <person name="Santos M.A."/>
            <person name="Sakthikumar S."/>
            <person name="Munro C.A."/>
            <person name="Rheinbay E."/>
            <person name="Grabherr M."/>
            <person name="Forche A."/>
            <person name="Reedy J.L."/>
            <person name="Agrafioti I."/>
            <person name="Arnaud M.B."/>
            <person name="Bates S."/>
            <person name="Brown A.J."/>
            <person name="Brunke S."/>
            <person name="Costanzo M.C."/>
            <person name="Fitzpatrick D.A."/>
            <person name="de Groot P.W."/>
            <person name="Harris D."/>
            <person name="Hoyer L.L."/>
            <person name="Hube B."/>
            <person name="Klis F.M."/>
            <person name="Kodira C."/>
            <person name="Lennard N."/>
            <person name="Logue M.E."/>
            <person name="Martin R."/>
            <person name="Neiman A.M."/>
            <person name="Nikolaou E."/>
            <person name="Quail M.A."/>
            <person name="Quinn J."/>
            <person name="Santos M.C."/>
            <person name="Schmitzberger F.F."/>
            <person name="Sherlock G."/>
            <person name="Shah P."/>
            <person name="Silverstein K.A."/>
            <person name="Skrzypek M.S."/>
            <person name="Soll D."/>
            <person name="Staggs R."/>
            <person name="Stansfield I."/>
            <person name="Stumpf M.P."/>
            <person name="Sudbery P.E."/>
            <person name="Srikantha T."/>
            <person name="Zeng Q."/>
            <person name="Berman J."/>
            <person name="Berriman M."/>
            <person name="Heitman J."/>
            <person name="Gow N.A."/>
            <person name="Lorenz M.C."/>
            <person name="Birren B.W."/>
            <person name="Kellis M."/>
            <person name="Cuomo C.A."/>
        </authorList>
    </citation>
    <scope>NUCLEOTIDE SEQUENCE [LARGE SCALE GENOMIC DNA]</scope>
    <source>
        <strain evidence="25">ATCC 11503 / BCRC 21390 / CBS 2605 / JCM 1781 / NBRC 1676 / NRRL YB-4239</strain>
    </source>
</reference>
<dbReference type="Gene3D" id="3.30.230.10">
    <property type="match status" value="1"/>
</dbReference>
<dbReference type="FunFam" id="3.30.565.10:FF:000004">
    <property type="entry name" value="DNA topoisomerase 2"/>
    <property type="match status" value="1"/>
</dbReference>
<comment type="subcellular location">
    <subcellularLocation>
        <location evidence="4">Nucleus</location>
    </subcellularLocation>
</comment>
<dbReference type="EMBL" id="CH981534">
    <property type="protein sequence ID" value="EDK47535.1"/>
    <property type="molecule type" value="Genomic_DNA"/>
</dbReference>
<dbReference type="InterPro" id="IPR036890">
    <property type="entry name" value="HATPase_C_sf"/>
</dbReference>
<dbReference type="InterPro" id="IPR002205">
    <property type="entry name" value="Topo_IIA_dom_A"/>
</dbReference>
<dbReference type="InterPro" id="IPR020568">
    <property type="entry name" value="Ribosomal_Su5_D2-typ_SF"/>
</dbReference>
<dbReference type="SUPFAM" id="SSF54211">
    <property type="entry name" value="Ribosomal protein S5 domain 2-like"/>
    <property type="match status" value="1"/>
</dbReference>
<dbReference type="EC" id="5.6.2.2" evidence="7 20"/>
<proteinExistence type="inferred from homology"/>
<evidence type="ECO:0000256" key="13">
    <source>
        <dbReference type="ARBA" id="ARBA00022842"/>
    </source>
</evidence>
<dbReference type="GO" id="GO:0000795">
    <property type="term" value="C:synaptonemal complex"/>
    <property type="evidence" value="ECO:0007669"/>
    <property type="project" value="EnsemblFungi"/>
</dbReference>
<dbReference type="InterPro" id="IPR014721">
    <property type="entry name" value="Ribsml_uS5_D2-typ_fold_subgr"/>
</dbReference>
<dbReference type="InterPro" id="IPR031660">
    <property type="entry name" value="TOPRIM_C"/>
</dbReference>
<dbReference type="GO" id="GO:0000722">
    <property type="term" value="P:telomere maintenance via recombination"/>
    <property type="evidence" value="ECO:0007669"/>
    <property type="project" value="EnsemblFungi"/>
</dbReference>
<dbReference type="InterPro" id="IPR013506">
    <property type="entry name" value="Topo_IIA_bsu_dom2"/>
</dbReference>
<dbReference type="PROSITE" id="PS52040">
    <property type="entry name" value="TOPO_IIA"/>
    <property type="match status" value="1"/>
</dbReference>
<dbReference type="InterPro" id="IPR006171">
    <property type="entry name" value="TOPRIM_dom"/>
</dbReference>
<dbReference type="GO" id="GO:0000712">
    <property type="term" value="P:resolution of meiotic recombination intermediates"/>
    <property type="evidence" value="ECO:0007669"/>
    <property type="project" value="TreeGrafter"/>
</dbReference>
<dbReference type="FunCoup" id="A5E7X7">
    <property type="interactions" value="1160"/>
</dbReference>
<dbReference type="GO" id="GO:0097046">
    <property type="term" value="P:replication fork progression beyond termination site"/>
    <property type="evidence" value="ECO:0007669"/>
    <property type="project" value="EnsemblFungi"/>
</dbReference>
<dbReference type="FunFam" id="3.90.199.10:FF:000002">
    <property type="entry name" value="DNA topoisomerase 2"/>
    <property type="match status" value="1"/>
</dbReference>
<evidence type="ECO:0000256" key="20">
    <source>
        <dbReference type="RuleBase" id="RU362094"/>
    </source>
</evidence>
<evidence type="ECO:0000256" key="10">
    <source>
        <dbReference type="ARBA" id="ARBA00022723"/>
    </source>
</evidence>
<dbReference type="InterPro" id="IPR013760">
    <property type="entry name" value="Topo_IIA-like_dom_sf"/>
</dbReference>
<evidence type="ECO:0000259" key="23">
    <source>
        <dbReference type="PROSITE" id="PS52040"/>
    </source>
</evidence>
<evidence type="ECO:0000256" key="21">
    <source>
        <dbReference type="SAM" id="MobiDB-lite"/>
    </source>
</evidence>
<evidence type="ECO:0000256" key="2">
    <source>
        <dbReference type="ARBA" id="ARBA00001913"/>
    </source>
</evidence>
<dbReference type="GO" id="GO:0006271">
    <property type="term" value="P:DNA strand elongation involved in DNA replication"/>
    <property type="evidence" value="ECO:0007669"/>
    <property type="project" value="EnsemblFungi"/>
</dbReference>
<evidence type="ECO:0000256" key="6">
    <source>
        <dbReference type="ARBA" id="ARBA00011738"/>
    </source>
</evidence>
<dbReference type="SUPFAM" id="SSF55874">
    <property type="entry name" value="ATPase domain of HSP90 chaperone/DNA topoisomerase II/histidine kinase"/>
    <property type="match status" value="1"/>
</dbReference>
<dbReference type="InterPro" id="IPR013758">
    <property type="entry name" value="Topo_IIA_A/C_ab"/>
</dbReference>
<evidence type="ECO:0000256" key="9">
    <source>
        <dbReference type="ARBA" id="ARBA00022553"/>
    </source>
</evidence>
<evidence type="ECO:0000256" key="12">
    <source>
        <dbReference type="ARBA" id="ARBA00022840"/>
    </source>
</evidence>
<dbReference type="eggNOG" id="KOG0355">
    <property type="taxonomic scope" value="Eukaryota"/>
</dbReference>
<dbReference type="Gene3D" id="1.10.268.10">
    <property type="entry name" value="Topoisomerase, domain 3"/>
    <property type="match status" value="1"/>
</dbReference>
<dbReference type="Proteomes" id="UP000001996">
    <property type="component" value="Unassembled WGS sequence"/>
</dbReference>
<evidence type="ECO:0000259" key="22">
    <source>
        <dbReference type="PROSITE" id="PS50880"/>
    </source>
</evidence>
<dbReference type="HOGENOM" id="CLU_001935_1_1_1"/>
<dbReference type="GO" id="GO:0042802">
    <property type="term" value="F:identical protein binding"/>
    <property type="evidence" value="ECO:0007669"/>
    <property type="project" value="EnsemblFungi"/>
</dbReference>
<evidence type="ECO:0000256" key="15">
    <source>
        <dbReference type="ARBA" id="ARBA00023125"/>
    </source>
</evidence>
<feature type="compositionally biased region" description="Polar residues" evidence="21">
    <location>
        <begin position="1355"/>
        <end position="1368"/>
    </location>
</feature>
<evidence type="ECO:0000256" key="8">
    <source>
        <dbReference type="ARBA" id="ARBA00019635"/>
    </source>
</evidence>
<dbReference type="PANTHER" id="PTHR10169:SF38">
    <property type="entry name" value="DNA TOPOISOMERASE 2"/>
    <property type="match status" value="1"/>
</dbReference>
<dbReference type="Gene3D" id="3.30.565.10">
    <property type="entry name" value="Histidine kinase-like ATPase, C-terminal domain"/>
    <property type="match status" value="1"/>
</dbReference>
<feature type="region of interest" description="Disordered" evidence="21">
    <location>
        <begin position="1266"/>
        <end position="1302"/>
    </location>
</feature>
<dbReference type="GO" id="GO:0046872">
    <property type="term" value="F:metal ion binding"/>
    <property type="evidence" value="ECO:0007669"/>
    <property type="project" value="UniProtKB-KW"/>
</dbReference>
<dbReference type="InterPro" id="IPR001154">
    <property type="entry name" value="TopoII_euk"/>
</dbReference>
<sequence length="1492" mass="166658">MSDDSDYISDGSEYGVSPKPVKTTAKTTKKKQPLMETFANTSSATSSDASGKDQVEGGGTVASVAAKAAKAAKASSTNASETYQKLSQLEHILKRPDTYIGSVEKTRTEMWCFDVESESMKFQEVTIVPGLYKIFDEILVNAADNKIRDPSMKNIKVKIDPENNVIQVMNDGKGIPVEIHTKEKMYIPELIFGNLLTSSNYDDDQKKVTGGRNGFGAKLCNIFSTQFEVETADLNTGKLYKQVWTDNMTKVGKPKITTLKTKKEYTKITFMPDLQKFGMDSLDEDLLSVLRRRVYDLCGTVRNCNIYLNDKRLSVNSFKAYVEMYVKAIRERSPEPEGDAESKPATTTIVHEVFNDRWEVAFAVSDGNFNQVSFVNSIATTAGGTHVKYVSDQIITKLVETLSKREKGKKKLMIKPQEVRDNMFIFINSLIENPAFTSQTKEQLTTKPSQFGGKEKFIATENLINRILKTGIADKIRAIANANEDKALQKADGSKKLRIKNQVNLVDANKAGTKDGLKCTLILTEGLSALNLAVAGLTVVGRDYYGCFPLRGKLLNVREASADQVSKNIEINALKQIIGLQHKKVYTQENIKSLRYGHIMIMTDQDQDGSHIKGLIINFLETSFPGLLDIPGFLLQFITPIVKVTVNGRGAKKVIPFYSMPEFEAWREGEGQNCRWTQKYYKGLGTSTPLEAREYFTALDRHLKRFHALQGEDASCIDLAFSKKKADDRKEWLQNFVPGDNLDPEMNEIPISDFINKELILFSMSDNVRSIPSMLDGLKPGQRKILYGCFKRKLKNEIKVAQLAAYVADVSSYHHGEQSLVQTIIAMAQNFVGSNNINLLKPNGAFGSRATGGKDAAAARYIFTELNEITRTIFNEADDPLLNYLQDDESTVEPQWYLPVLPMILVNGADGIGTGWSTNIPSYNPLDIVANLRRLMRGEPMEEMNPWYKGWYGDIEKVGPQKFKISGRIEQIDDNTIEISEVPVKTWTNTVKEFLLAGLGNEKTVQWIKDMEEQHTTSIRFVVKLSDAEMAKALSVGLLEKFKLVSTISLANMVAFDPHGRIKKYLDVLDIVKDFYFVRLEYYEKRKNHMLEILQHKHSMISEQARFIKMIIDKQLSVANKKKKELIGILEANKFLKFTKDGRPIEQVVVDDDDDDEDEDVIDGAGGAGVDGIAGGEADISQLNLKEVDENPTNEHRPETVSSSYDYILGMTIWSLTHERYVKLLAEKEKYQNQLQDLVSKTSVDLWMHDLDVFVEAYELFLAREEQERESLSTGGNKKNGTSRRRKKVGAATPAVKKAKIEKTKVDKKPAVMIEELASETLTPGPTSATATATAKANVRSNKNVRVKEEKLESDNGTNSATGAASQDKSGDNSKKSILSFFSPAKKGFSSRKSSLFGDDEDDDDVFEKVQPSKTKSAASDNSNNILDELDDLDILGKKAEILESRTRGAKNSSGSGVGGSFKESTPVEEPKRVKKRVISVFDDSDDDYEDD</sequence>
<dbReference type="PROSITE" id="PS50880">
    <property type="entry name" value="TOPRIM"/>
    <property type="match status" value="1"/>
</dbReference>
<keyword evidence="9" id="KW-0597">Phosphoprotein</keyword>
<dbReference type="SUPFAM" id="SSF56719">
    <property type="entry name" value="Type II DNA topoisomerase"/>
    <property type="match status" value="1"/>
</dbReference>
<gene>
    <name evidence="24" type="ORF">LELG_05716</name>
</gene>
<feature type="compositionally biased region" description="Acidic residues" evidence="21">
    <location>
        <begin position="1483"/>
        <end position="1492"/>
    </location>
</feature>
<dbReference type="GO" id="GO:0003918">
    <property type="term" value="F:DNA topoisomerase type II (double strand cut, ATP-hydrolyzing) activity"/>
    <property type="evidence" value="ECO:0007669"/>
    <property type="project" value="UniProtKB-UniRule"/>
</dbReference>
<feature type="compositionally biased region" description="Low complexity" evidence="21">
    <location>
        <begin position="37"/>
        <end position="49"/>
    </location>
</feature>
<dbReference type="InterPro" id="IPR013759">
    <property type="entry name" value="Topo_IIA_B_C"/>
</dbReference>
<dbReference type="Gene3D" id="3.90.199.10">
    <property type="entry name" value="Topoisomerase II, domain 5"/>
    <property type="match status" value="1"/>
</dbReference>
<evidence type="ECO:0000256" key="3">
    <source>
        <dbReference type="ARBA" id="ARBA00001946"/>
    </source>
</evidence>
<dbReference type="InterPro" id="IPR013757">
    <property type="entry name" value="Topo_IIA_A_a_sf"/>
</dbReference>
<dbReference type="FunFam" id="3.30.230.10:FF:000008">
    <property type="entry name" value="DNA topoisomerase 2"/>
    <property type="match status" value="1"/>
</dbReference>
<protein>
    <recommendedName>
        <fullName evidence="8 20">DNA topoisomerase 2</fullName>
        <ecNumber evidence="7 20">5.6.2.2</ecNumber>
    </recommendedName>
</protein>
<evidence type="ECO:0000256" key="14">
    <source>
        <dbReference type="ARBA" id="ARBA00023029"/>
    </source>
</evidence>
<dbReference type="Gene3D" id="3.30.1490.30">
    <property type="match status" value="1"/>
</dbReference>
<comment type="similarity">
    <text evidence="5 20">Belongs to the type II topoisomerase family.</text>
</comment>
<organism evidence="24 25">
    <name type="scientific">Lodderomyces elongisporus (strain ATCC 11503 / CBS 2605 / JCM 1781 / NBRC 1676 / NRRL YB-4239)</name>
    <name type="common">Yeast</name>
    <name type="synonym">Saccharomyces elongisporus</name>
    <dbReference type="NCBI Taxonomy" id="379508"/>
    <lineage>
        <taxon>Eukaryota</taxon>
        <taxon>Fungi</taxon>
        <taxon>Dikarya</taxon>
        <taxon>Ascomycota</taxon>
        <taxon>Saccharomycotina</taxon>
        <taxon>Pichiomycetes</taxon>
        <taxon>Debaryomycetaceae</taxon>
        <taxon>Candida/Lodderomyces clade</taxon>
        <taxon>Lodderomyces</taxon>
    </lineage>
</organism>
<evidence type="ECO:0000313" key="25">
    <source>
        <dbReference type="Proteomes" id="UP000001996"/>
    </source>
</evidence>
<dbReference type="Gene3D" id="3.30.1360.40">
    <property type="match status" value="1"/>
</dbReference>
<keyword evidence="17" id="KW-0539">Nucleus</keyword>
<dbReference type="SMART" id="SM00387">
    <property type="entry name" value="HATPase_c"/>
    <property type="match status" value="1"/>
</dbReference>
<evidence type="ECO:0000256" key="17">
    <source>
        <dbReference type="ARBA" id="ARBA00023242"/>
    </source>
</evidence>
<evidence type="ECO:0000256" key="7">
    <source>
        <dbReference type="ARBA" id="ARBA00012895"/>
    </source>
</evidence>
<dbReference type="FunFam" id="3.30.1490.30:FF:000001">
    <property type="entry name" value="DNA topoisomerase 2"/>
    <property type="match status" value="1"/>
</dbReference>
<dbReference type="InterPro" id="IPR050634">
    <property type="entry name" value="DNA_Topoisomerase_II"/>
</dbReference>
<dbReference type="SMART" id="SM00434">
    <property type="entry name" value="TOP4c"/>
    <property type="match status" value="1"/>
</dbReference>
<dbReference type="CDD" id="cd03481">
    <property type="entry name" value="TopoIIA_Trans_ScTopoIIA"/>
    <property type="match status" value="1"/>
</dbReference>
<evidence type="ECO:0000256" key="11">
    <source>
        <dbReference type="ARBA" id="ARBA00022741"/>
    </source>
</evidence>
<dbReference type="Pfam" id="PF01751">
    <property type="entry name" value="Toprim"/>
    <property type="match status" value="1"/>
</dbReference>
<keyword evidence="25" id="KW-1185">Reference proteome</keyword>
<evidence type="ECO:0000256" key="5">
    <source>
        <dbReference type="ARBA" id="ARBA00011080"/>
    </source>
</evidence>
<dbReference type="InParanoid" id="A5E7X7"/>
<dbReference type="STRING" id="379508.A5E7X7"/>
<feature type="domain" description="Topo IIA-type catalytic" evidence="23">
    <location>
        <begin position="771"/>
        <end position="1251"/>
    </location>
</feature>
<dbReference type="FunFam" id="3.30.1360.40:FF:000011">
    <property type="entry name" value="DNA topoisomerase 2"/>
    <property type="match status" value="1"/>
</dbReference>
<evidence type="ECO:0000256" key="4">
    <source>
        <dbReference type="ARBA" id="ARBA00004123"/>
    </source>
</evidence>
<dbReference type="InterPro" id="IPR001241">
    <property type="entry name" value="Topo_IIA"/>
</dbReference>
<comment type="function">
    <text evidence="18 20">Control of topological states of DNA by transient breakage and subsequent rejoining of DNA strands. Topoisomerase II makes double-strand breaks.</text>
</comment>
<feature type="region of interest" description="Disordered" evidence="21">
    <location>
        <begin position="1"/>
        <end position="57"/>
    </location>
</feature>
<keyword evidence="16 19" id="KW-0413">Isomerase</keyword>
<comment type="catalytic activity">
    <reaction evidence="1 19 20">
        <text>ATP-dependent breakage, passage and rejoining of double-stranded DNA.</text>
        <dbReference type="EC" id="5.6.2.2"/>
    </reaction>
</comment>
<keyword evidence="15 19" id="KW-0238">DNA-binding</keyword>
<dbReference type="OrthoDB" id="276498at2759"/>
<keyword evidence="14 19" id="KW-0799">Topoisomerase</keyword>
<dbReference type="GO" id="GO:0009303">
    <property type="term" value="P:rRNA transcription"/>
    <property type="evidence" value="ECO:0007669"/>
    <property type="project" value="EnsemblFungi"/>
</dbReference>
<dbReference type="GO" id="GO:0003677">
    <property type="term" value="F:DNA binding"/>
    <property type="evidence" value="ECO:0007669"/>
    <property type="project" value="UniProtKB-UniRule"/>
</dbReference>